<dbReference type="PANTHER" id="PTHR43479">
    <property type="entry name" value="ACREF/ENVCD OPERON REPRESSOR-RELATED"/>
    <property type="match status" value="1"/>
</dbReference>
<keyword evidence="5" id="KW-1185">Reference proteome</keyword>
<proteinExistence type="predicted"/>
<organism evidence="4 5">
    <name type="scientific">Robinsoniella peoriensis</name>
    <dbReference type="NCBI Taxonomy" id="180332"/>
    <lineage>
        <taxon>Bacteria</taxon>
        <taxon>Bacillati</taxon>
        <taxon>Bacillota</taxon>
        <taxon>Clostridia</taxon>
        <taxon>Lachnospirales</taxon>
        <taxon>Lachnospiraceae</taxon>
        <taxon>Robinsoniella</taxon>
    </lineage>
</organism>
<dbReference type="InterPro" id="IPR009057">
    <property type="entry name" value="Homeodomain-like_sf"/>
</dbReference>
<keyword evidence="4" id="KW-0418">Kinase</keyword>
<dbReference type="AlphaFoldDB" id="A0A4U8Q9L8"/>
<dbReference type="STRING" id="180332.GCA_000797495_00003"/>
<reference evidence="4 5" key="1">
    <citation type="journal article" date="2019" name="Anaerobe">
        <title>Detection of Robinsoniella peoriensis in multiple bone samples of a trauma patient.</title>
        <authorList>
            <person name="Schrottner P."/>
            <person name="Hartwich K."/>
            <person name="Bunk B."/>
            <person name="Schober I."/>
            <person name="Helbig S."/>
            <person name="Rudolph W.W."/>
            <person name="Gunzer F."/>
        </authorList>
    </citation>
    <scope>NUCLEOTIDE SEQUENCE [LARGE SCALE GENOMIC DNA]</scope>
    <source>
        <strain evidence="4 5">DSM 106044</strain>
    </source>
</reference>
<dbReference type="Proteomes" id="UP000306509">
    <property type="component" value="Unassembled WGS sequence"/>
</dbReference>
<evidence type="ECO:0000259" key="3">
    <source>
        <dbReference type="PROSITE" id="PS50977"/>
    </source>
</evidence>
<feature type="domain" description="HTH tetR-type" evidence="3">
    <location>
        <begin position="10"/>
        <end position="70"/>
    </location>
</feature>
<accession>A0A4U8Q9L8</accession>
<dbReference type="InterPro" id="IPR001647">
    <property type="entry name" value="HTH_TetR"/>
</dbReference>
<dbReference type="Pfam" id="PF00440">
    <property type="entry name" value="TetR_N"/>
    <property type="match status" value="1"/>
</dbReference>
<comment type="caution">
    <text evidence="4">The sequence shown here is derived from an EMBL/GenBank/DDBJ whole genome shotgun (WGS) entry which is preliminary data.</text>
</comment>
<gene>
    <name evidence="4" type="ORF">DSM106044_01405</name>
</gene>
<protein>
    <submittedName>
        <fullName evidence="4">Putative dihydroxyacetone kinase regulator</fullName>
    </submittedName>
</protein>
<evidence type="ECO:0000313" key="5">
    <source>
        <dbReference type="Proteomes" id="UP000306509"/>
    </source>
</evidence>
<dbReference type="InterPro" id="IPR050624">
    <property type="entry name" value="HTH-type_Tx_Regulator"/>
</dbReference>
<dbReference type="SUPFAM" id="SSF46689">
    <property type="entry name" value="Homeodomain-like"/>
    <property type="match status" value="1"/>
</dbReference>
<dbReference type="EMBL" id="QGQD01000031">
    <property type="protein sequence ID" value="TLD01700.1"/>
    <property type="molecule type" value="Genomic_DNA"/>
</dbReference>
<evidence type="ECO:0000313" key="4">
    <source>
        <dbReference type="EMBL" id="TLD01700.1"/>
    </source>
</evidence>
<dbReference type="Gene3D" id="1.10.357.10">
    <property type="entry name" value="Tetracycline Repressor, domain 2"/>
    <property type="match status" value="1"/>
</dbReference>
<sequence length="180" mass="21719">MEKSNNPISIRSRQMITNALMQLLKEKPYEEITVTDIAERSQLVRKTFYRNFSGKDEIIECYLHDICKKFIGELEKKQVCNYYEYALTVFQFWKPYAKMLIFLNKKNLFDYFEKAFDKITPLASNFFPCEVIEEKRFEYYCYIYVCGGFRQILCEWLLHGTTETPETMAEYFNRFRSGIF</sequence>
<evidence type="ECO:0000256" key="1">
    <source>
        <dbReference type="ARBA" id="ARBA00023125"/>
    </source>
</evidence>
<name>A0A4U8Q9L8_9FIRM</name>
<dbReference type="GO" id="GO:0003677">
    <property type="term" value="F:DNA binding"/>
    <property type="evidence" value="ECO:0007669"/>
    <property type="project" value="UniProtKB-UniRule"/>
</dbReference>
<feature type="DNA-binding region" description="H-T-H motif" evidence="2">
    <location>
        <begin position="33"/>
        <end position="52"/>
    </location>
</feature>
<dbReference type="PANTHER" id="PTHR43479:SF11">
    <property type="entry name" value="ACREF_ENVCD OPERON REPRESSOR-RELATED"/>
    <property type="match status" value="1"/>
</dbReference>
<dbReference type="RefSeq" id="WP_027292930.1">
    <property type="nucleotide sequence ID" value="NZ_CAUSDN010000057.1"/>
</dbReference>
<dbReference type="GO" id="GO:0016301">
    <property type="term" value="F:kinase activity"/>
    <property type="evidence" value="ECO:0007669"/>
    <property type="project" value="UniProtKB-KW"/>
</dbReference>
<evidence type="ECO:0000256" key="2">
    <source>
        <dbReference type="PROSITE-ProRule" id="PRU00335"/>
    </source>
</evidence>
<keyword evidence="4" id="KW-0808">Transferase</keyword>
<dbReference type="PROSITE" id="PS50977">
    <property type="entry name" value="HTH_TETR_2"/>
    <property type="match status" value="1"/>
</dbReference>
<keyword evidence="1 2" id="KW-0238">DNA-binding</keyword>